<name>A0A0S4QFZ1_9ACTN</name>
<reference evidence="2" key="1">
    <citation type="submission" date="2015-11" db="EMBL/GenBank/DDBJ databases">
        <authorList>
            <person name="Varghese N."/>
        </authorList>
    </citation>
    <scope>NUCLEOTIDE SEQUENCE [LARGE SCALE GENOMIC DNA]</scope>
    <source>
        <strain evidence="2">DSM 45899</strain>
    </source>
</reference>
<dbReference type="EMBL" id="FAOZ01000002">
    <property type="protein sequence ID" value="CUU54153.1"/>
    <property type="molecule type" value="Genomic_DNA"/>
</dbReference>
<proteinExistence type="predicted"/>
<accession>A0A0S4QFZ1</accession>
<gene>
    <name evidence="1" type="ORF">Ga0074812_102159</name>
</gene>
<dbReference type="Proteomes" id="UP000198802">
    <property type="component" value="Unassembled WGS sequence"/>
</dbReference>
<protein>
    <submittedName>
        <fullName evidence="1">Uncharacterized protein</fullName>
    </submittedName>
</protein>
<evidence type="ECO:0000313" key="1">
    <source>
        <dbReference type="EMBL" id="CUU54153.1"/>
    </source>
</evidence>
<sequence length="79" mass="8494">MTTPSPLHPPSEESWRHAQAVMGRKWLAPTAYAVVFVDTSGSPTSVVGTFPGPMSAEMYGRIVGVDFRVVRVHPSSPSP</sequence>
<evidence type="ECO:0000313" key="2">
    <source>
        <dbReference type="Proteomes" id="UP000198802"/>
    </source>
</evidence>
<organism evidence="1 2">
    <name type="scientific">Parafrankia irregularis</name>
    <dbReference type="NCBI Taxonomy" id="795642"/>
    <lineage>
        <taxon>Bacteria</taxon>
        <taxon>Bacillati</taxon>
        <taxon>Actinomycetota</taxon>
        <taxon>Actinomycetes</taxon>
        <taxon>Frankiales</taxon>
        <taxon>Frankiaceae</taxon>
        <taxon>Parafrankia</taxon>
    </lineage>
</organism>
<keyword evidence="2" id="KW-1185">Reference proteome</keyword>
<dbReference type="AlphaFoldDB" id="A0A0S4QFZ1"/>